<dbReference type="InterPro" id="IPR008438">
    <property type="entry name" value="MYOZ"/>
</dbReference>
<comment type="caution">
    <text evidence="4">The sequence shown here is derived from an EMBL/GenBank/DDBJ whole genome shotgun (WGS) entry which is preliminary data.</text>
</comment>
<sequence>MNMMPTSYSDLVKERKERAQAVHKEIEGGHLNLGKKISVPRDVMMEELALLSNKGSRMFHERQKRVDRFTLENMKEGPLTVQNGTQPLSDSGKENFRTEIYIGQPGKGDFLSTLKKKAAKKSGNPNSIAPGYSGPLKELPHEKFNITVIPKSYQSPWRESLTDTEELLHSLNQHLPEPPPKPQFRCFNRVPLPFGGTAGYERTFPLPGFELSHAQTEPSLSLARILNRPNFNRAPRGWGSAILQSLLSC</sequence>
<reference evidence="4" key="1">
    <citation type="submission" date="2022-02" db="EMBL/GenBank/DDBJ databases">
        <title>Atlantic sturgeon de novo genome assembly.</title>
        <authorList>
            <person name="Stock M."/>
            <person name="Klopp C."/>
            <person name="Guiguen Y."/>
            <person name="Cabau C."/>
            <person name="Parinello H."/>
            <person name="Santidrian Yebra-Pimentel E."/>
            <person name="Kuhl H."/>
            <person name="Dirks R.P."/>
            <person name="Guessner J."/>
            <person name="Wuertz S."/>
            <person name="Du K."/>
            <person name="Schartl M."/>
        </authorList>
    </citation>
    <scope>NUCLEOTIDE SEQUENCE</scope>
    <source>
        <strain evidence="4">STURGEONOMICS-FGT-2020</strain>
        <tissue evidence="4">Whole blood</tissue>
    </source>
</reference>
<evidence type="ECO:0000256" key="3">
    <source>
        <dbReference type="SAM" id="MobiDB-lite"/>
    </source>
</evidence>
<evidence type="ECO:0000256" key="2">
    <source>
        <dbReference type="ARBA" id="ARBA00022553"/>
    </source>
</evidence>
<name>A0AAD8D237_ACIOX</name>
<proteinExistence type="inferred from homology"/>
<dbReference type="AlphaFoldDB" id="A0AAD8D237"/>
<dbReference type="Pfam" id="PF05556">
    <property type="entry name" value="Calsarcin"/>
    <property type="match status" value="1"/>
</dbReference>
<dbReference type="Proteomes" id="UP001230051">
    <property type="component" value="Unassembled WGS sequence"/>
</dbReference>
<keyword evidence="5" id="KW-1185">Reference proteome</keyword>
<dbReference type="GO" id="GO:0015629">
    <property type="term" value="C:actin cytoskeleton"/>
    <property type="evidence" value="ECO:0007669"/>
    <property type="project" value="TreeGrafter"/>
</dbReference>
<accession>A0AAD8D237</accession>
<feature type="non-terminal residue" evidence="4">
    <location>
        <position position="1"/>
    </location>
</feature>
<organism evidence="4 5">
    <name type="scientific">Acipenser oxyrinchus oxyrinchus</name>
    <dbReference type="NCBI Taxonomy" id="40147"/>
    <lineage>
        <taxon>Eukaryota</taxon>
        <taxon>Metazoa</taxon>
        <taxon>Chordata</taxon>
        <taxon>Craniata</taxon>
        <taxon>Vertebrata</taxon>
        <taxon>Euteleostomi</taxon>
        <taxon>Actinopterygii</taxon>
        <taxon>Chondrostei</taxon>
        <taxon>Acipenseriformes</taxon>
        <taxon>Acipenseridae</taxon>
        <taxon>Acipenser</taxon>
    </lineage>
</organism>
<protein>
    <submittedName>
        <fullName evidence="4">Myozenin-2-like isoform X1</fullName>
    </submittedName>
</protein>
<evidence type="ECO:0000313" key="4">
    <source>
        <dbReference type="EMBL" id="KAK1161075.1"/>
    </source>
</evidence>
<evidence type="ECO:0000313" key="5">
    <source>
        <dbReference type="Proteomes" id="UP001230051"/>
    </source>
</evidence>
<dbReference type="GO" id="GO:0051373">
    <property type="term" value="F:FATZ binding"/>
    <property type="evidence" value="ECO:0007669"/>
    <property type="project" value="TreeGrafter"/>
</dbReference>
<gene>
    <name evidence="4" type="primary">MYOZ2</name>
    <name evidence="4" type="ORF">AOXY_G19965</name>
</gene>
<dbReference type="GO" id="GO:0030018">
    <property type="term" value="C:Z disc"/>
    <property type="evidence" value="ECO:0007669"/>
    <property type="project" value="InterPro"/>
</dbReference>
<comment type="similarity">
    <text evidence="1">Belongs to the myozenin family.</text>
</comment>
<dbReference type="PANTHER" id="PTHR15941:SF16">
    <property type="entry name" value="MYOZENIN 3A-RELATED"/>
    <property type="match status" value="1"/>
</dbReference>
<dbReference type="GO" id="GO:0031433">
    <property type="term" value="F:telethonin binding"/>
    <property type="evidence" value="ECO:0007669"/>
    <property type="project" value="TreeGrafter"/>
</dbReference>
<dbReference type="PANTHER" id="PTHR15941">
    <property type="entry name" value="MYOZENIN"/>
    <property type="match status" value="1"/>
</dbReference>
<keyword evidence="2" id="KW-0597">Phosphoprotein</keyword>
<feature type="region of interest" description="Disordered" evidence="3">
    <location>
        <begin position="116"/>
        <end position="135"/>
    </location>
</feature>
<evidence type="ECO:0000256" key="1">
    <source>
        <dbReference type="ARBA" id="ARBA00009126"/>
    </source>
</evidence>
<dbReference type="EMBL" id="JAGXEW010000019">
    <property type="protein sequence ID" value="KAK1161075.1"/>
    <property type="molecule type" value="Genomic_DNA"/>
</dbReference>
<dbReference type="GO" id="GO:0003779">
    <property type="term" value="F:actin binding"/>
    <property type="evidence" value="ECO:0007669"/>
    <property type="project" value="TreeGrafter"/>
</dbReference>